<evidence type="ECO:0000256" key="1">
    <source>
        <dbReference type="SAM" id="Phobius"/>
    </source>
</evidence>
<protein>
    <submittedName>
        <fullName evidence="2">Uncharacterized protein</fullName>
    </submittedName>
</protein>
<accession>A0A7R9H690</accession>
<reference evidence="2" key="1">
    <citation type="submission" date="2020-11" db="EMBL/GenBank/DDBJ databases">
        <authorList>
            <person name="Tran Van P."/>
        </authorList>
    </citation>
    <scope>NUCLEOTIDE SEQUENCE</scope>
</reference>
<organism evidence="2">
    <name type="scientific">Timema cristinae</name>
    <name type="common">Walking stick</name>
    <dbReference type="NCBI Taxonomy" id="61476"/>
    <lineage>
        <taxon>Eukaryota</taxon>
        <taxon>Metazoa</taxon>
        <taxon>Ecdysozoa</taxon>
        <taxon>Arthropoda</taxon>
        <taxon>Hexapoda</taxon>
        <taxon>Insecta</taxon>
        <taxon>Pterygota</taxon>
        <taxon>Neoptera</taxon>
        <taxon>Polyneoptera</taxon>
        <taxon>Phasmatodea</taxon>
        <taxon>Timematodea</taxon>
        <taxon>Timematoidea</taxon>
        <taxon>Timematidae</taxon>
        <taxon>Timema</taxon>
    </lineage>
</organism>
<evidence type="ECO:0000313" key="2">
    <source>
        <dbReference type="EMBL" id="CAD7410712.1"/>
    </source>
</evidence>
<gene>
    <name evidence="2" type="ORF">TCEB3V08_LOCUS10603</name>
</gene>
<dbReference type="EMBL" id="OC321809">
    <property type="protein sequence ID" value="CAD7410712.1"/>
    <property type="molecule type" value="Genomic_DNA"/>
</dbReference>
<keyword evidence="1" id="KW-1133">Transmembrane helix</keyword>
<dbReference type="AlphaFoldDB" id="A0A7R9H690"/>
<name>A0A7R9H690_TIMCR</name>
<feature type="transmembrane region" description="Helical" evidence="1">
    <location>
        <begin position="34"/>
        <end position="55"/>
    </location>
</feature>
<keyword evidence="1" id="KW-0812">Transmembrane</keyword>
<keyword evidence="1" id="KW-0472">Membrane</keyword>
<sequence length="113" mass="12716">MVINSKTLALDIDQGGKAALSSLRKLYVSVSDSYGWIMVPLGAVLFMVLSWGIIYNDRRSARCVSTKSVQFTRQIVKESNRPGAVLELELHNASFCWSHHLDYLDLRLTSLQN</sequence>
<proteinExistence type="predicted"/>